<reference evidence="3" key="1">
    <citation type="submission" date="2016-05" db="EMBL/GenBank/DDBJ databases">
        <title>Lichen genome sequencing reveals its rich biosynthetic potential.</title>
        <authorList>
            <person name="Bertrand R.L."/>
            <person name="Abdel-Hameed M."/>
            <person name="Sorensen J.L."/>
        </authorList>
    </citation>
    <scope>NUCLEOTIDE SEQUENCE</scope>
</reference>
<feature type="compositionally biased region" description="Polar residues" evidence="1">
    <location>
        <begin position="1"/>
        <end position="15"/>
    </location>
</feature>
<feature type="domain" description="SnoaL-like" evidence="2">
    <location>
        <begin position="26"/>
        <end position="121"/>
    </location>
</feature>
<dbReference type="Pfam" id="PF12680">
    <property type="entry name" value="SnoaL_2"/>
    <property type="match status" value="1"/>
</dbReference>
<evidence type="ECO:0000313" key="3">
    <source>
        <dbReference type="EMBL" id="ANM86654.1"/>
    </source>
</evidence>
<evidence type="ECO:0000259" key="2">
    <source>
        <dbReference type="Pfam" id="PF12680"/>
    </source>
</evidence>
<dbReference type="SUPFAM" id="SSF54427">
    <property type="entry name" value="NTF2-like"/>
    <property type="match status" value="1"/>
</dbReference>
<dbReference type="Gene3D" id="3.10.450.50">
    <property type="match status" value="1"/>
</dbReference>
<evidence type="ECO:0000313" key="4">
    <source>
        <dbReference type="EMBL" id="AUW30910.1"/>
    </source>
</evidence>
<accession>A0A1Z1CBR0</accession>
<dbReference type="EMBL" id="MG777482">
    <property type="protein sequence ID" value="AUW30910.1"/>
    <property type="molecule type" value="Genomic_DNA"/>
</dbReference>
<protein>
    <recommendedName>
        <fullName evidence="2">SnoaL-like domain-containing protein</fullName>
    </recommendedName>
</protein>
<dbReference type="AlphaFoldDB" id="A0A1Z1CBR0"/>
<evidence type="ECO:0000256" key="1">
    <source>
        <dbReference type="SAM" id="MobiDB-lite"/>
    </source>
</evidence>
<proteinExistence type="predicted"/>
<feature type="region of interest" description="Disordered" evidence="1">
    <location>
        <begin position="1"/>
        <end position="20"/>
    </location>
</feature>
<organism evidence="3">
    <name type="scientific">Cladonia uncialis subsp. uncialis</name>
    <dbReference type="NCBI Taxonomy" id="180999"/>
    <lineage>
        <taxon>Eukaryota</taxon>
        <taxon>Fungi</taxon>
        <taxon>Dikarya</taxon>
        <taxon>Ascomycota</taxon>
        <taxon>Pezizomycotina</taxon>
        <taxon>Lecanoromycetes</taxon>
        <taxon>OSLEUM clade</taxon>
        <taxon>Lecanoromycetidae</taxon>
        <taxon>Lecanorales</taxon>
        <taxon>Lecanorineae</taxon>
        <taxon>Cladoniaceae</taxon>
        <taxon>Cladonia</taxon>
    </lineage>
</organism>
<sequence length="137" mass="15189">MSPNINGSSHTNGSSKPDPKTQALTFIDLMCNKRDYEKAATYLSPDMEQYHDDREPIRGSETFLAGFKKMATQIAPGFHIEILDAVAQGQKVWIFVRISGLPKGLVKEGIDMTTWSEDGKLLLSRDCQRVVEKAAGT</sequence>
<dbReference type="InterPro" id="IPR032710">
    <property type="entry name" value="NTF2-like_dom_sf"/>
</dbReference>
<dbReference type="InterPro" id="IPR037401">
    <property type="entry name" value="SnoaL-like"/>
</dbReference>
<dbReference type="EMBL" id="KX264288">
    <property type="protein sequence ID" value="ANM86654.1"/>
    <property type="molecule type" value="Genomic_DNA"/>
</dbReference>
<name>A0A1Z1CBR0_CLAUC</name>
<reference evidence="4" key="2">
    <citation type="submission" date="2017-12" db="EMBL/GenBank/DDBJ databases">
        <title>Genome Sequencing Reveals a Rich Biosynthetic Potential.</title>
        <authorList>
            <person name="Bertrand R.L."/>
            <person name="Abdel-Hameed M.E."/>
            <person name="Sorensen J.L."/>
        </authorList>
    </citation>
    <scope>NUCLEOTIDE SEQUENCE</scope>
</reference>